<dbReference type="Gene3D" id="3.40.50.2300">
    <property type="match status" value="1"/>
</dbReference>
<evidence type="ECO:0000313" key="4">
    <source>
        <dbReference type="EMBL" id="CAK9090874.1"/>
    </source>
</evidence>
<dbReference type="InterPro" id="IPR004035">
    <property type="entry name" value="Endouclease-III_FeS-bd_BS"/>
</dbReference>
<sequence>MSVSFLSRDFLQVGVQEMLRIEEVLQAVQLRVSLERSSKSVSVGLLEYHHAGTLDCPKPRPGCHRCGQFAGCPAGQTPRCAGGVDAPTCSSEPALPEKQDWFELRLGGAAKASYVGNTTDACGDWPLGPPVKIGMALSLTSGGPDDAMAQVIVSTLEQLLRWVNRVRGGLCMGETRRAVELLVLDTQGKVELFPSAMQRLAYDHNVSLFLAPDGLENMADAQLCILMAAR</sequence>
<dbReference type="PROSITE" id="PS00764">
    <property type="entry name" value="ENDONUCLEASE_III_1"/>
    <property type="match status" value="1"/>
</dbReference>
<evidence type="ECO:0008006" key="6">
    <source>
        <dbReference type="Google" id="ProtNLM"/>
    </source>
</evidence>
<gene>
    <name evidence="4" type="ORF">CCMP2556_LOCUS43634</name>
</gene>
<reference evidence="4 5" key="1">
    <citation type="submission" date="2024-02" db="EMBL/GenBank/DDBJ databases">
        <authorList>
            <person name="Chen Y."/>
            <person name="Shah S."/>
            <person name="Dougan E. K."/>
            <person name="Thang M."/>
            <person name="Chan C."/>
        </authorList>
    </citation>
    <scope>NUCLEOTIDE SEQUENCE [LARGE SCALE GENOMIC DNA]</scope>
</reference>
<protein>
    <recommendedName>
        <fullName evidence="6">VWFA domain-containing protein</fullName>
    </recommendedName>
</protein>
<accession>A0ABP0QSC3</accession>
<evidence type="ECO:0000256" key="1">
    <source>
        <dbReference type="ARBA" id="ARBA00008343"/>
    </source>
</evidence>
<organism evidence="4 5">
    <name type="scientific">Durusdinium trenchii</name>
    <dbReference type="NCBI Taxonomy" id="1381693"/>
    <lineage>
        <taxon>Eukaryota</taxon>
        <taxon>Sar</taxon>
        <taxon>Alveolata</taxon>
        <taxon>Dinophyceae</taxon>
        <taxon>Suessiales</taxon>
        <taxon>Symbiodiniaceae</taxon>
        <taxon>Durusdinium</taxon>
    </lineage>
</organism>
<keyword evidence="5" id="KW-1185">Reference proteome</keyword>
<comment type="caution">
    <text evidence="4">The sequence shown here is derived from an EMBL/GenBank/DDBJ whole genome shotgun (WGS) entry which is preliminary data.</text>
</comment>
<evidence type="ECO:0000256" key="2">
    <source>
        <dbReference type="ARBA" id="ARBA00022801"/>
    </source>
</evidence>
<name>A0ABP0QSC3_9DINO</name>
<keyword evidence="2" id="KW-0378">Hydrolase</keyword>
<proteinExistence type="inferred from homology"/>
<dbReference type="InterPro" id="IPR028082">
    <property type="entry name" value="Peripla_BP_I"/>
</dbReference>
<comment type="similarity">
    <text evidence="1">Belongs to the Nth/MutY family.</text>
</comment>
<keyword evidence="3" id="KW-0326">Glycosidase</keyword>
<dbReference type="EMBL" id="CAXAMN010024906">
    <property type="protein sequence ID" value="CAK9090874.1"/>
    <property type="molecule type" value="Genomic_DNA"/>
</dbReference>
<dbReference type="SUPFAM" id="SSF53822">
    <property type="entry name" value="Periplasmic binding protein-like I"/>
    <property type="match status" value="1"/>
</dbReference>
<dbReference type="Proteomes" id="UP001642484">
    <property type="component" value="Unassembled WGS sequence"/>
</dbReference>
<evidence type="ECO:0000313" key="5">
    <source>
        <dbReference type="Proteomes" id="UP001642484"/>
    </source>
</evidence>
<evidence type="ECO:0000256" key="3">
    <source>
        <dbReference type="ARBA" id="ARBA00023295"/>
    </source>
</evidence>